<reference evidence="2 3" key="1">
    <citation type="journal article" date="2019" name="Nat. Med.">
        <title>A library of human gut bacterial isolates paired with longitudinal multiomics data enables mechanistic microbiome research.</title>
        <authorList>
            <person name="Poyet M."/>
            <person name="Groussin M."/>
            <person name="Gibbons S.M."/>
            <person name="Avila-Pacheco J."/>
            <person name="Jiang X."/>
            <person name="Kearney S.M."/>
            <person name="Perrotta A.R."/>
            <person name="Berdy B."/>
            <person name="Zhao S."/>
            <person name="Lieberman T.D."/>
            <person name="Swanson P.K."/>
            <person name="Smith M."/>
            <person name="Roesemann S."/>
            <person name="Alexander J.E."/>
            <person name="Rich S.A."/>
            <person name="Livny J."/>
            <person name="Vlamakis H."/>
            <person name="Clish C."/>
            <person name="Bullock K."/>
            <person name="Deik A."/>
            <person name="Scott J."/>
            <person name="Pierce K.A."/>
            <person name="Xavier R.J."/>
            <person name="Alm E.J."/>
        </authorList>
    </citation>
    <scope>NUCLEOTIDE SEQUENCE [LARGE SCALE GENOMIC DNA]</scope>
    <source>
        <strain evidence="2 3">BIOML-A5</strain>
    </source>
</reference>
<protein>
    <submittedName>
        <fullName evidence="2">Glycosyltransferase family 4 protein</fullName>
    </submittedName>
</protein>
<dbReference type="GO" id="GO:0009103">
    <property type="term" value="P:lipopolysaccharide biosynthetic process"/>
    <property type="evidence" value="ECO:0007669"/>
    <property type="project" value="TreeGrafter"/>
</dbReference>
<keyword evidence="1 2" id="KW-0808">Transferase</keyword>
<sequence>MKGNIVFIDSTYNYPHNFTAANTKIDLLAQGLNQFENDCIIINSILGDPKIKKASILYNNTVKYAIFPSKKKSIFNNILFLYKLLKSRKNDQTQNIAIITSPYFPLFILDIIILKILKYKVFAILHEWHISINSLKGIKKLNAYIYDYTFGYFVDGFFPISDFLKNKIIRYNKPIFKLPIVADYQALWFTVDSQYNNYFLYCGNAGYKRVIDKLIIAFAQIPDKYNSKLILVLSGNEIECAAIDKMLKDKKLKDKIITLTKIPYNDLLTLYRGAIGLLIPLSPKNIQDQARFSQKIAEYLSTKRPIITTNVGEIKNFFKDRENALITQTDNSKEYYEKMLWLLEHRKEGDVIGEKGYTTGIQNFNYKNVCKNMNSFIKNHTYGH</sequence>
<evidence type="ECO:0000313" key="2">
    <source>
        <dbReference type="EMBL" id="KAA5385320.1"/>
    </source>
</evidence>
<name>A0A1Y4PPK0_9BACT</name>
<gene>
    <name evidence="2" type="ORF">F2Y61_05670</name>
</gene>
<dbReference type="EMBL" id="VVZB01000002">
    <property type="protein sequence ID" value="KAA5385320.1"/>
    <property type="molecule type" value="Genomic_DNA"/>
</dbReference>
<proteinExistence type="predicted"/>
<evidence type="ECO:0000256" key="1">
    <source>
        <dbReference type="ARBA" id="ARBA00022679"/>
    </source>
</evidence>
<dbReference type="SUPFAM" id="SSF53756">
    <property type="entry name" value="UDP-Glycosyltransferase/glycogen phosphorylase"/>
    <property type="match status" value="1"/>
</dbReference>
<dbReference type="Pfam" id="PF00534">
    <property type="entry name" value="Glycos_transf_1"/>
    <property type="match status" value="1"/>
</dbReference>
<comment type="caution">
    <text evidence="2">The sequence shown here is derived from an EMBL/GenBank/DDBJ whole genome shotgun (WGS) entry which is preliminary data.</text>
</comment>
<dbReference type="Gene3D" id="3.40.50.2000">
    <property type="entry name" value="Glycogen Phosphorylase B"/>
    <property type="match status" value="2"/>
</dbReference>
<dbReference type="RefSeq" id="WP_087387093.1">
    <property type="nucleotide sequence ID" value="NZ_JADNBC010000003.1"/>
</dbReference>
<dbReference type="InterPro" id="IPR001296">
    <property type="entry name" value="Glyco_trans_1"/>
</dbReference>
<dbReference type="Proteomes" id="UP000347681">
    <property type="component" value="Unassembled WGS sequence"/>
</dbReference>
<dbReference type="PANTHER" id="PTHR46401">
    <property type="entry name" value="GLYCOSYLTRANSFERASE WBBK-RELATED"/>
    <property type="match status" value="1"/>
</dbReference>
<evidence type="ECO:0000313" key="3">
    <source>
        <dbReference type="Proteomes" id="UP000347681"/>
    </source>
</evidence>
<dbReference type="PANTHER" id="PTHR46401:SF2">
    <property type="entry name" value="GLYCOSYLTRANSFERASE WBBK-RELATED"/>
    <property type="match status" value="1"/>
</dbReference>
<organism evidence="2 3">
    <name type="scientific">Phocaeicola dorei</name>
    <dbReference type="NCBI Taxonomy" id="357276"/>
    <lineage>
        <taxon>Bacteria</taxon>
        <taxon>Pseudomonadati</taxon>
        <taxon>Bacteroidota</taxon>
        <taxon>Bacteroidia</taxon>
        <taxon>Bacteroidales</taxon>
        <taxon>Bacteroidaceae</taxon>
        <taxon>Phocaeicola</taxon>
    </lineage>
</organism>
<accession>A0A1Y4PPK0</accession>
<dbReference type="AlphaFoldDB" id="A0A1Y4PPK0"/>
<dbReference type="GO" id="GO:0016757">
    <property type="term" value="F:glycosyltransferase activity"/>
    <property type="evidence" value="ECO:0007669"/>
    <property type="project" value="InterPro"/>
</dbReference>